<evidence type="ECO:0000256" key="1">
    <source>
        <dbReference type="SAM" id="SignalP"/>
    </source>
</evidence>
<evidence type="ECO:0000313" key="2">
    <source>
        <dbReference type="EMBL" id="ENW98852.1"/>
    </source>
</evidence>
<evidence type="ECO:0008006" key="4">
    <source>
        <dbReference type="Google" id="ProtNLM"/>
    </source>
</evidence>
<feature type="signal peptide" evidence="1">
    <location>
        <begin position="1"/>
        <end position="23"/>
    </location>
</feature>
<dbReference type="PATRIC" id="fig|1217705.3.peg.2851"/>
<name>N9LRC4_9GAMM</name>
<accession>N9LRC4</accession>
<dbReference type="AlphaFoldDB" id="N9LRC4"/>
<feature type="chain" id="PRO_5004146103" description="Peptide signal" evidence="1">
    <location>
        <begin position="24"/>
        <end position="166"/>
    </location>
</feature>
<dbReference type="Proteomes" id="UP000013248">
    <property type="component" value="Unassembled WGS sequence"/>
</dbReference>
<gene>
    <name evidence="2" type="ORF">F900_02940</name>
</gene>
<dbReference type="eggNOG" id="ENOG5031QJR">
    <property type="taxonomic scope" value="Bacteria"/>
</dbReference>
<organism evidence="2 3">
    <name type="scientific">Acinetobacter modestus</name>
    <dbReference type="NCBI Taxonomy" id="1776740"/>
    <lineage>
        <taxon>Bacteria</taxon>
        <taxon>Pseudomonadati</taxon>
        <taxon>Pseudomonadota</taxon>
        <taxon>Gammaproteobacteria</taxon>
        <taxon>Moraxellales</taxon>
        <taxon>Moraxellaceae</taxon>
        <taxon>Acinetobacter</taxon>
    </lineage>
</organism>
<reference evidence="2 3" key="1">
    <citation type="submission" date="2013-02" db="EMBL/GenBank/DDBJ databases">
        <title>The Genome Sequence of Acinetobacter sp. ANC 3862.</title>
        <authorList>
            <consortium name="The Broad Institute Genome Sequencing Platform"/>
            <consortium name="The Broad Institute Genome Sequencing Center for Infectious Disease"/>
            <person name="Cerqueira G."/>
            <person name="Feldgarden M."/>
            <person name="Courvalin P."/>
            <person name="Perichon B."/>
            <person name="Grillot-Courvalin C."/>
            <person name="Clermont D."/>
            <person name="Rocha E."/>
            <person name="Yoon E.-J."/>
            <person name="Nemec A."/>
            <person name="Walker B."/>
            <person name="Young S.K."/>
            <person name="Zeng Q."/>
            <person name="Gargeya S."/>
            <person name="Fitzgerald M."/>
            <person name="Haas B."/>
            <person name="Abouelleil A."/>
            <person name="Alvarado L."/>
            <person name="Arachchi H.M."/>
            <person name="Berlin A.M."/>
            <person name="Chapman S.B."/>
            <person name="Dewar J."/>
            <person name="Goldberg J."/>
            <person name="Griggs A."/>
            <person name="Gujja S."/>
            <person name="Hansen M."/>
            <person name="Howarth C."/>
            <person name="Imamovic A."/>
            <person name="Larimer J."/>
            <person name="McCowan C."/>
            <person name="Murphy C."/>
            <person name="Neiman D."/>
            <person name="Pearson M."/>
            <person name="Priest M."/>
            <person name="Roberts A."/>
            <person name="Saif S."/>
            <person name="Shea T."/>
            <person name="Sisk P."/>
            <person name="Sykes S."/>
            <person name="Wortman J."/>
            <person name="Nusbaum C."/>
            <person name="Birren B."/>
        </authorList>
    </citation>
    <scope>NUCLEOTIDE SEQUENCE [LARGE SCALE GENOMIC DNA]</scope>
    <source>
        <strain evidence="2 3">ANC 3862</strain>
    </source>
</reference>
<dbReference type="HOGENOM" id="CLU_133062_0_0_6"/>
<comment type="caution">
    <text evidence="2">The sequence shown here is derived from an EMBL/GenBank/DDBJ whole genome shotgun (WGS) entry which is preliminary data.</text>
</comment>
<dbReference type="RefSeq" id="WP_005218620.1">
    <property type="nucleotide sequence ID" value="NZ_KB850089.1"/>
</dbReference>
<evidence type="ECO:0000313" key="3">
    <source>
        <dbReference type="Proteomes" id="UP000013248"/>
    </source>
</evidence>
<protein>
    <recommendedName>
        <fullName evidence="4">Peptide signal</fullName>
    </recommendedName>
</protein>
<keyword evidence="1" id="KW-0732">Signal</keyword>
<dbReference type="STRING" id="1217705.F900_02940"/>
<proteinExistence type="predicted"/>
<dbReference type="EMBL" id="APRP01000031">
    <property type="protein sequence ID" value="ENW98852.1"/>
    <property type="molecule type" value="Genomic_DNA"/>
</dbReference>
<sequence length="166" mass="18659">MNFLKRSALMMAFTLVAFSAVHAEEVATLPTIRLMAESELREEVVGPTPFQEDKKVRQALQHRIYKTHTDMQNAEIPENISAVEFEPKVQSGLSQVSPELQLYILAVASGFQSSDPANGLFKILEPLNINRNNIDGIRDGSIKVNVDDILRLQQQIQNGLKDFRQP</sequence>